<comment type="caution">
    <text evidence="1">The sequence shown here is derived from an EMBL/GenBank/DDBJ whole genome shotgun (WGS) entry which is preliminary data.</text>
</comment>
<dbReference type="Gene3D" id="1.50.10.10">
    <property type="match status" value="1"/>
</dbReference>
<protein>
    <submittedName>
        <fullName evidence="1">Lanthionine synthetase C-like protein</fullName>
    </submittedName>
</protein>
<gene>
    <name evidence="1" type="ORF">B2A_04922</name>
</gene>
<dbReference type="SUPFAM" id="SSF158745">
    <property type="entry name" value="LanC-like"/>
    <property type="match status" value="1"/>
</dbReference>
<organism evidence="1">
    <name type="scientific">mine drainage metagenome</name>
    <dbReference type="NCBI Taxonomy" id="410659"/>
    <lineage>
        <taxon>unclassified sequences</taxon>
        <taxon>metagenomes</taxon>
        <taxon>ecological metagenomes</taxon>
    </lineage>
</organism>
<reference evidence="1" key="1">
    <citation type="submission" date="2013-08" db="EMBL/GenBank/DDBJ databases">
        <authorList>
            <person name="Mendez C."/>
            <person name="Richter M."/>
            <person name="Ferrer M."/>
            <person name="Sanchez J."/>
        </authorList>
    </citation>
    <scope>NUCLEOTIDE SEQUENCE</scope>
</reference>
<dbReference type="InterPro" id="IPR007822">
    <property type="entry name" value="LANC-like"/>
</dbReference>
<reference evidence="1" key="2">
    <citation type="journal article" date="2014" name="ISME J.">
        <title>Microbial stratification in low pH oxic and suboxic macroscopic growths along an acid mine drainage.</title>
        <authorList>
            <person name="Mendez-Garcia C."/>
            <person name="Mesa V."/>
            <person name="Sprenger R.R."/>
            <person name="Richter M."/>
            <person name="Diez M.S."/>
            <person name="Solano J."/>
            <person name="Bargiela R."/>
            <person name="Golyshina O.V."/>
            <person name="Manteca A."/>
            <person name="Ramos J.L."/>
            <person name="Gallego J.R."/>
            <person name="Llorente I."/>
            <person name="Martins Dos Santos V.A."/>
            <person name="Jensen O.N."/>
            <person name="Pelaez A.I."/>
            <person name="Sanchez J."/>
            <person name="Ferrer M."/>
        </authorList>
    </citation>
    <scope>NUCLEOTIDE SEQUENCE</scope>
</reference>
<dbReference type="GO" id="GO:0005975">
    <property type="term" value="P:carbohydrate metabolic process"/>
    <property type="evidence" value="ECO:0007669"/>
    <property type="project" value="InterPro"/>
</dbReference>
<feature type="non-terminal residue" evidence="1">
    <location>
        <position position="121"/>
    </location>
</feature>
<proteinExistence type="predicted"/>
<evidence type="ECO:0000313" key="1">
    <source>
        <dbReference type="EMBL" id="EQD57198.1"/>
    </source>
</evidence>
<dbReference type="InterPro" id="IPR012341">
    <property type="entry name" value="6hp_glycosidase-like_sf"/>
</dbReference>
<sequence>MDKWHTGAQYNGRMAWGGSAHGTTGIAWALTKLGRVTGNSLHLKTAALAFAFEESLFDIAEQNWLDMRVTEQKMTAAAWCHGACGIGLAHVDLDPHFHIPSTLLQLRRATAATWRFGLGWN</sequence>
<dbReference type="Pfam" id="PF05147">
    <property type="entry name" value="LANC_like"/>
    <property type="match status" value="1"/>
</dbReference>
<dbReference type="GO" id="GO:0031179">
    <property type="term" value="P:peptide modification"/>
    <property type="evidence" value="ECO:0007669"/>
    <property type="project" value="InterPro"/>
</dbReference>
<dbReference type="EMBL" id="AUZZ01003355">
    <property type="protein sequence ID" value="EQD57198.1"/>
    <property type="molecule type" value="Genomic_DNA"/>
</dbReference>
<name>T1AL42_9ZZZZ</name>
<dbReference type="AlphaFoldDB" id="T1AL42"/>
<accession>T1AL42</accession>